<dbReference type="Gene3D" id="1.10.10.10">
    <property type="entry name" value="Winged helix-like DNA-binding domain superfamily/Winged helix DNA-binding domain"/>
    <property type="match status" value="1"/>
</dbReference>
<dbReference type="GO" id="GO:0003700">
    <property type="term" value="F:DNA-binding transcription factor activity"/>
    <property type="evidence" value="ECO:0007669"/>
    <property type="project" value="InterPro"/>
</dbReference>
<keyword evidence="7" id="KW-1185">Reference proteome</keyword>
<evidence type="ECO:0000313" key="7">
    <source>
        <dbReference type="Proteomes" id="UP000287798"/>
    </source>
</evidence>
<comment type="similarity">
    <text evidence="1">Belongs to the LysR transcriptional regulatory family.</text>
</comment>
<proteinExistence type="inferred from homology"/>
<evidence type="ECO:0000256" key="3">
    <source>
        <dbReference type="ARBA" id="ARBA00023125"/>
    </source>
</evidence>
<dbReference type="PRINTS" id="PR00039">
    <property type="entry name" value="HTHLYSR"/>
</dbReference>
<dbReference type="GO" id="GO:0000976">
    <property type="term" value="F:transcription cis-regulatory region binding"/>
    <property type="evidence" value="ECO:0007669"/>
    <property type="project" value="TreeGrafter"/>
</dbReference>
<reference evidence="6 7" key="1">
    <citation type="journal article" date="2010" name="Int. J. Syst. Evol. Microbiol.">
        <title>Thiohalobacter thiocyanaticus gen. nov., sp. nov., a moderately halophilic, sulfur-oxidizing gammaproteobacterium from hypersaline lakes, that utilizes thiocyanate.</title>
        <authorList>
            <person name="Sorokin D.Y."/>
            <person name="Kovaleva O.L."/>
            <person name="Tourova T.P."/>
            <person name="Muyzer G."/>
        </authorList>
    </citation>
    <scope>NUCLEOTIDE SEQUENCE [LARGE SCALE GENOMIC DNA]</scope>
    <source>
        <strain evidence="6 7">Hrh1</strain>
    </source>
</reference>
<evidence type="ECO:0000256" key="4">
    <source>
        <dbReference type="ARBA" id="ARBA00023163"/>
    </source>
</evidence>
<dbReference type="Gene3D" id="3.40.190.290">
    <property type="match status" value="1"/>
</dbReference>
<dbReference type="PROSITE" id="PS50931">
    <property type="entry name" value="HTH_LYSR"/>
    <property type="match status" value="1"/>
</dbReference>
<dbReference type="InterPro" id="IPR036388">
    <property type="entry name" value="WH-like_DNA-bd_sf"/>
</dbReference>
<gene>
    <name evidence="6" type="ORF">D6C00_06940</name>
</gene>
<dbReference type="SUPFAM" id="SSF53850">
    <property type="entry name" value="Periplasmic binding protein-like II"/>
    <property type="match status" value="1"/>
</dbReference>
<evidence type="ECO:0000259" key="5">
    <source>
        <dbReference type="PROSITE" id="PS50931"/>
    </source>
</evidence>
<dbReference type="EMBL" id="QZMU01000001">
    <property type="protein sequence ID" value="RRQ21710.1"/>
    <property type="molecule type" value="Genomic_DNA"/>
</dbReference>
<dbReference type="Pfam" id="PF03466">
    <property type="entry name" value="LysR_substrate"/>
    <property type="match status" value="1"/>
</dbReference>
<dbReference type="CDD" id="cd08419">
    <property type="entry name" value="PBP2_CbbR_RubisCO_like"/>
    <property type="match status" value="1"/>
</dbReference>
<dbReference type="InterPro" id="IPR036390">
    <property type="entry name" value="WH_DNA-bd_sf"/>
</dbReference>
<organism evidence="6 7">
    <name type="scientific">Thiohalobacter thiocyanaticus</name>
    <dbReference type="NCBI Taxonomy" id="585455"/>
    <lineage>
        <taxon>Bacteria</taxon>
        <taxon>Pseudomonadati</taxon>
        <taxon>Pseudomonadota</taxon>
        <taxon>Gammaproteobacteria</taxon>
        <taxon>Thiohalobacterales</taxon>
        <taxon>Thiohalobacteraceae</taxon>
        <taxon>Thiohalobacter</taxon>
    </lineage>
</organism>
<name>A0A426QIZ7_9GAMM</name>
<keyword evidence="4" id="KW-0804">Transcription</keyword>
<dbReference type="PANTHER" id="PTHR30126:SF5">
    <property type="entry name" value="HTH-TYPE TRANSCRIPTIONAL ACTIVATOR CMPR"/>
    <property type="match status" value="1"/>
</dbReference>
<sequence length="313" mass="35072">MNVTLRQLRIFEAVARHLSFTRASEELHLTQPAVSMQIKQLEQAVGLPLLDQQGKKTYLTEAGEEMYRYACAVTDKLEEAAQVFEELKGMRRGHMSIAVASTANYFAPRLLATFFQRYPDVTVSLDVTNREGLLRALAENETDLVIMGKPPEDMDLVAENFMDNPLVVIAPTNHPLTRKRSRIPFAALANETFLIRERGSGTRSAMERHFAQHGLELSSTMEMGTSEAIKQGVEAGLGLGLLSLHTLEMELALKRVAVLDVETFPIMRHWYVVHRRGKRLSTAAQAFKHFVLKEAQNLLSLPEPGRPRHKGAG</sequence>
<dbReference type="InterPro" id="IPR000847">
    <property type="entry name" value="LysR_HTH_N"/>
</dbReference>
<keyword evidence="2" id="KW-0805">Transcription regulation</keyword>
<keyword evidence="3" id="KW-0238">DNA-binding</keyword>
<dbReference type="Pfam" id="PF00126">
    <property type="entry name" value="HTH_1"/>
    <property type="match status" value="1"/>
</dbReference>
<dbReference type="Proteomes" id="UP000287798">
    <property type="component" value="Unassembled WGS sequence"/>
</dbReference>
<dbReference type="OrthoDB" id="5964649at2"/>
<evidence type="ECO:0000256" key="2">
    <source>
        <dbReference type="ARBA" id="ARBA00023015"/>
    </source>
</evidence>
<dbReference type="InterPro" id="IPR005119">
    <property type="entry name" value="LysR_subst-bd"/>
</dbReference>
<evidence type="ECO:0000256" key="1">
    <source>
        <dbReference type="ARBA" id="ARBA00009437"/>
    </source>
</evidence>
<protein>
    <submittedName>
        <fullName evidence="6">LysR family transcriptional regulator</fullName>
    </submittedName>
</protein>
<dbReference type="FunFam" id="1.10.10.10:FF:000001">
    <property type="entry name" value="LysR family transcriptional regulator"/>
    <property type="match status" value="1"/>
</dbReference>
<accession>A0A426QIZ7</accession>
<dbReference type="SUPFAM" id="SSF46785">
    <property type="entry name" value="Winged helix' DNA-binding domain"/>
    <property type="match status" value="1"/>
</dbReference>
<comment type="caution">
    <text evidence="6">The sequence shown here is derived from an EMBL/GenBank/DDBJ whole genome shotgun (WGS) entry which is preliminary data.</text>
</comment>
<dbReference type="PANTHER" id="PTHR30126">
    <property type="entry name" value="HTH-TYPE TRANSCRIPTIONAL REGULATOR"/>
    <property type="match status" value="1"/>
</dbReference>
<dbReference type="AlphaFoldDB" id="A0A426QIZ7"/>
<evidence type="ECO:0000313" key="6">
    <source>
        <dbReference type="EMBL" id="RRQ21710.1"/>
    </source>
</evidence>
<dbReference type="RefSeq" id="WP_125181052.1">
    <property type="nucleotide sequence ID" value="NZ_QZMU01000001.1"/>
</dbReference>
<feature type="domain" description="HTH lysR-type" evidence="5">
    <location>
        <begin position="3"/>
        <end position="60"/>
    </location>
</feature>